<organism evidence="5 6">
    <name type="scientific">Cellvibrio zantedeschiae</name>
    <dbReference type="NCBI Taxonomy" id="1237077"/>
    <lineage>
        <taxon>Bacteria</taxon>
        <taxon>Pseudomonadati</taxon>
        <taxon>Pseudomonadota</taxon>
        <taxon>Gammaproteobacteria</taxon>
        <taxon>Cellvibrionales</taxon>
        <taxon>Cellvibrionaceae</taxon>
        <taxon>Cellvibrio</taxon>
    </lineage>
</organism>
<feature type="region of interest" description="Disordered" evidence="1">
    <location>
        <begin position="636"/>
        <end position="696"/>
    </location>
</feature>
<dbReference type="InterPro" id="IPR036465">
    <property type="entry name" value="vWFA_dom_sf"/>
</dbReference>
<dbReference type="SMART" id="SM00327">
    <property type="entry name" value="VWA"/>
    <property type="match status" value="1"/>
</dbReference>
<evidence type="ECO:0000256" key="1">
    <source>
        <dbReference type="SAM" id="MobiDB-lite"/>
    </source>
</evidence>
<dbReference type="EMBL" id="BMYZ01000001">
    <property type="protein sequence ID" value="GGY65563.1"/>
    <property type="molecule type" value="Genomic_DNA"/>
</dbReference>
<feature type="region of interest" description="Disordered" evidence="1">
    <location>
        <begin position="27"/>
        <end position="70"/>
    </location>
</feature>
<evidence type="ECO:0000313" key="5">
    <source>
        <dbReference type="EMBL" id="GGY65563.1"/>
    </source>
</evidence>
<dbReference type="Gene3D" id="3.40.50.410">
    <property type="entry name" value="von Willebrand factor, type A domain"/>
    <property type="match status" value="1"/>
</dbReference>
<dbReference type="Pfam" id="PF00092">
    <property type="entry name" value="VWA"/>
    <property type="match status" value="1"/>
</dbReference>
<dbReference type="PANTHER" id="PTHR45737:SF6">
    <property type="entry name" value="VON WILLEBRAND FACTOR A DOMAIN-CONTAINING PROTEIN 5A"/>
    <property type="match status" value="1"/>
</dbReference>
<keyword evidence="2" id="KW-0472">Membrane</keyword>
<dbReference type="SUPFAM" id="SSF53300">
    <property type="entry name" value="vWA-like"/>
    <property type="match status" value="1"/>
</dbReference>
<keyword evidence="3" id="KW-0732">Signal</keyword>
<evidence type="ECO:0000313" key="6">
    <source>
        <dbReference type="Proteomes" id="UP000619761"/>
    </source>
</evidence>
<evidence type="ECO:0000256" key="3">
    <source>
        <dbReference type="SAM" id="SignalP"/>
    </source>
</evidence>
<comment type="caution">
    <text evidence="5">The sequence shown here is derived from an EMBL/GenBank/DDBJ whole genome shotgun (WGS) entry which is preliminary data.</text>
</comment>
<dbReference type="RefSeq" id="WP_189416062.1">
    <property type="nucleotide sequence ID" value="NZ_BMYZ01000001.1"/>
</dbReference>
<dbReference type="PROSITE" id="PS50234">
    <property type="entry name" value="VWFA"/>
    <property type="match status" value="1"/>
</dbReference>
<evidence type="ECO:0000259" key="4">
    <source>
        <dbReference type="PROSITE" id="PS50234"/>
    </source>
</evidence>
<feature type="transmembrane region" description="Helical" evidence="2">
    <location>
        <begin position="591"/>
        <end position="612"/>
    </location>
</feature>
<evidence type="ECO:0000256" key="2">
    <source>
        <dbReference type="SAM" id="Phobius"/>
    </source>
</evidence>
<dbReference type="CDD" id="cd00198">
    <property type="entry name" value="vWFA"/>
    <property type="match status" value="1"/>
</dbReference>
<feature type="chain" id="PRO_5045747594" description="VWFA domain-containing protein" evidence="3">
    <location>
        <begin position="24"/>
        <end position="696"/>
    </location>
</feature>
<feature type="compositionally biased region" description="Basic and acidic residues" evidence="1">
    <location>
        <begin position="42"/>
        <end position="56"/>
    </location>
</feature>
<feature type="domain" description="VWFA" evidence="4">
    <location>
        <begin position="79"/>
        <end position="265"/>
    </location>
</feature>
<accession>A0ABQ3ASM4</accession>
<dbReference type="Proteomes" id="UP000619761">
    <property type="component" value="Unassembled WGS sequence"/>
</dbReference>
<proteinExistence type="predicted"/>
<feature type="compositionally biased region" description="Basic and acidic residues" evidence="1">
    <location>
        <begin position="645"/>
        <end position="661"/>
    </location>
</feature>
<dbReference type="PANTHER" id="PTHR45737">
    <property type="entry name" value="VON WILLEBRAND FACTOR A DOMAIN-CONTAINING PROTEIN 5A"/>
    <property type="match status" value="1"/>
</dbReference>
<feature type="compositionally biased region" description="Low complexity" evidence="1">
    <location>
        <begin position="57"/>
        <end position="70"/>
    </location>
</feature>
<gene>
    <name evidence="5" type="ORF">GCM10011613_06790</name>
</gene>
<protein>
    <recommendedName>
        <fullName evidence="4">VWFA domain-containing protein</fullName>
    </recommendedName>
</protein>
<name>A0ABQ3ASM4_9GAMM</name>
<sequence length="696" mass="76646">MRNRIFLLLILSACFSVTPGAFAQTSEPAKEASHSSAVTQSKNEKAVKKEDTKTSADAKSSAATKTASDNKAAKILPSDVRVLIDVSGSMKQTDPKNLRKPALDLIVRLLPDKSRAGVWTFGNSVNMLMPFKPVDAAWRKQAAAKSNEINSIAMYTNIGKGLDEVSFDKNSLSPDYKTHIVLLTDGVVDIGKDAVGNNTERQRIINDILPSLKSAGYVVHTIALSENSDMDLLKKISIATDGVYTLAVSADQLMSVFLKIFDQAVPAERVPLENNGFLVDASIKEFTALIFRKPGEDRTVIESPEGKEYSATNPGDGINWYRTDKYDLITADLPKAGQWKIKTEIAPQSRITVVSNLQLIVDPLKNNIHSNDALPVSYSFQENEKTITDKEFLGLIEANAIVAKDNTEENTSASFTASVPPADGFFHQSLNTFPSTGDYELHIYVDGKTFKREFKHSLTVRDSLLVLEKTKADDEHGKTTYTYKISTDEKIVDIKKTQVSVSIKNSQNNNLDKNLSLLDSNRWEFSFSPIQEGEYNIDIRAQGDLLDGGKLDETLHADTFTHTIKKAEQASSVAKEEPKAVEEKPEESNNMLLYAAIGLGNLLLIVAIYFAYRFFMGGKAKDELAEFEKTLAATSATDVKSSGKASEEKTVTKKPPEKTEIDLSDEDPAHIPMSDDDSSLDKLFPLDSMDDPTDKK</sequence>
<keyword evidence="2" id="KW-0812">Transmembrane</keyword>
<reference evidence="6" key="1">
    <citation type="journal article" date="2019" name="Int. J. Syst. Evol. Microbiol.">
        <title>The Global Catalogue of Microorganisms (GCM) 10K type strain sequencing project: providing services to taxonomists for standard genome sequencing and annotation.</title>
        <authorList>
            <consortium name="The Broad Institute Genomics Platform"/>
            <consortium name="The Broad Institute Genome Sequencing Center for Infectious Disease"/>
            <person name="Wu L."/>
            <person name="Ma J."/>
        </authorList>
    </citation>
    <scope>NUCLEOTIDE SEQUENCE [LARGE SCALE GENOMIC DNA]</scope>
    <source>
        <strain evidence="6">KCTC 32239</strain>
    </source>
</reference>
<keyword evidence="6" id="KW-1185">Reference proteome</keyword>
<dbReference type="InterPro" id="IPR002035">
    <property type="entry name" value="VWF_A"/>
</dbReference>
<keyword evidence="2" id="KW-1133">Transmembrane helix</keyword>
<feature type="signal peptide" evidence="3">
    <location>
        <begin position="1"/>
        <end position="23"/>
    </location>
</feature>